<dbReference type="InterPro" id="IPR051974">
    <property type="entry name" value="PUF60_regulator"/>
</dbReference>
<organism evidence="8 9">
    <name type="scientific">Echinostoma caproni</name>
    <dbReference type="NCBI Taxonomy" id="27848"/>
    <lineage>
        <taxon>Eukaryota</taxon>
        <taxon>Metazoa</taxon>
        <taxon>Spiralia</taxon>
        <taxon>Lophotrochozoa</taxon>
        <taxon>Platyhelminthes</taxon>
        <taxon>Trematoda</taxon>
        <taxon>Digenea</taxon>
        <taxon>Plagiorchiida</taxon>
        <taxon>Echinostomata</taxon>
        <taxon>Echinostomatoidea</taxon>
        <taxon>Echinostomatidae</taxon>
        <taxon>Echinostoma</taxon>
    </lineage>
</organism>
<dbReference type="GO" id="GO:0006376">
    <property type="term" value="P:mRNA splice site recognition"/>
    <property type="evidence" value="ECO:0007669"/>
    <property type="project" value="TreeGrafter"/>
</dbReference>
<dbReference type="PANTHER" id="PTHR47330:SF1">
    <property type="entry name" value="POLY(U)-BINDING-SPLICING FACTOR PUF60"/>
    <property type="match status" value="1"/>
</dbReference>
<dbReference type="PROSITE" id="PS50102">
    <property type="entry name" value="RRM"/>
    <property type="match status" value="1"/>
</dbReference>
<dbReference type="EMBL" id="UZAN01065727">
    <property type="protein sequence ID" value="VDP94033.1"/>
    <property type="molecule type" value="Genomic_DNA"/>
</dbReference>
<accession>A0A3P8L9F8</accession>
<dbReference type="InterPro" id="IPR003954">
    <property type="entry name" value="RRM_euk-type"/>
</dbReference>
<proteinExistence type="predicted"/>
<dbReference type="InterPro" id="IPR000504">
    <property type="entry name" value="RRM_dom"/>
</dbReference>
<evidence type="ECO:0000256" key="3">
    <source>
        <dbReference type="ARBA" id="ARBA00022884"/>
    </source>
</evidence>
<keyword evidence="5" id="KW-0539">Nucleus</keyword>
<dbReference type="InterPro" id="IPR012677">
    <property type="entry name" value="Nucleotide-bd_a/b_plait_sf"/>
</dbReference>
<dbReference type="GO" id="GO:0071011">
    <property type="term" value="C:precatalytic spliceosome"/>
    <property type="evidence" value="ECO:0007669"/>
    <property type="project" value="TreeGrafter"/>
</dbReference>
<dbReference type="Proteomes" id="UP000272942">
    <property type="component" value="Unassembled WGS sequence"/>
</dbReference>
<dbReference type="GO" id="GO:0071013">
    <property type="term" value="C:catalytic step 2 spliceosome"/>
    <property type="evidence" value="ECO:0007669"/>
    <property type="project" value="TreeGrafter"/>
</dbReference>
<name>A0A3P8L9F8_9TREM</name>
<comment type="subcellular location">
    <subcellularLocation>
        <location evidence="1">Nucleus</location>
    </subcellularLocation>
</comment>
<dbReference type="AlphaFoldDB" id="A0A3P8L9F8"/>
<dbReference type="Gene3D" id="3.30.70.330">
    <property type="match status" value="1"/>
</dbReference>
<dbReference type="PANTHER" id="PTHR47330">
    <property type="entry name" value="POLY(U)-BINDING-SPLICING FACTOR PUF60-B-RELATED"/>
    <property type="match status" value="1"/>
</dbReference>
<evidence type="ECO:0000256" key="2">
    <source>
        <dbReference type="ARBA" id="ARBA00022664"/>
    </source>
</evidence>
<evidence type="ECO:0000256" key="6">
    <source>
        <dbReference type="PROSITE-ProRule" id="PRU00176"/>
    </source>
</evidence>
<evidence type="ECO:0000256" key="1">
    <source>
        <dbReference type="ARBA" id="ARBA00004123"/>
    </source>
</evidence>
<feature type="domain" description="RRM" evidence="7">
    <location>
        <begin position="1"/>
        <end position="84"/>
    </location>
</feature>
<evidence type="ECO:0000259" key="7">
    <source>
        <dbReference type="PROSITE" id="PS50102"/>
    </source>
</evidence>
<evidence type="ECO:0000256" key="5">
    <source>
        <dbReference type="ARBA" id="ARBA00023242"/>
    </source>
</evidence>
<sequence>MILRNMVDLEDCDDELESEVHSECSNYGPVDRVIVHQQIDTETNTGCVKVFVQFTTADAVDRAIQALNGRFFAGRQITAEVYDNEAFLMNDFSL</sequence>
<dbReference type="GO" id="GO:0000380">
    <property type="term" value="P:alternative mRNA splicing, via spliceosome"/>
    <property type="evidence" value="ECO:0007669"/>
    <property type="project" value="TreeGrafter"/>
</dbReference>
<dbReference type="SUPFAM" id="SSF54928">
    <property type="entry name" value="RNA-binding domain, RBD"/>
    <property type="match status" value="1"/>
</dbReference>
<dbReference type="InterPro" id="IPR035979">
    <property type="entry name" value="RBD_domain_sf"/>
</dbReference>
<dbReference type="SMART" id="SM00361">
    <property type="entry name" value="RRM_1"/>
    <property type="match status" value="1"/>
</dbReference>
<keyword evidence="2" id="KW-0507">mRNA processing</keyword>
<dbReference type="FunFam" id="3.30.70.330:FF:000382">
    <property type="entry name" value="G-patch domain-containing protein"/>
    <property type="match status" value="1"/>
</dbReference>
<evidence type="ECO:0000256" key="4">
    <source>
        <dbReference type="ARBA" id="ARBA00023187"/>
    </source>
</evidence>
<evidence type="ECO:0000313" key="9">
    <source>
        <dbReference type="Proteomes" id="UP000272942"/>
    </source>
</evidence>
<reference evidence="8 9" key="1">
    <citation type="submission" date="2018-11" db="EMBL/GenBank/DDBJ databases">
        <authorList>
            <consortium name="Pathogen Informatics"/>
        </authorList>
    </citation>
    <scope>NUCLEOTIDE SEQUENCE [LARGE SCALE GENOMIC DNA]</scope>
    <source>
        <strain evidence="8 9">Egypt</strain>
    </source>
</reference>
<keyword evidence="4" id="KW-0508">mRNA splicing</keyword>
<protein>
    <recommendedName>
        <fullName evidence="7">RRM domain-containing protein</fullName>
    </recommendedName>
</protein>
<dbReference type="Pfam" id="PF00076">
    <property type="entry name" value="RRM_1"/>
    <property type="match status" value="1"/>
</dbReference>
<evidence type="ECO:0000313" key="8">
    <source>
        <dbReference type="EMBL" id="VDP94033.1"/>
    </source>
</evidence>
<gene>
    <name evidence="8" type="ORF">ECPE_LOCUS16761</name>
</gene>
<dbReference type="GO" id="GO:0003723">
    <property type="term" value="F:RNA binding"/>
    <property type="evidence" value="ECO:0007669"/>
    <property type="project" value="UniProtKB-UniRule"/>
</dbReference>
<keyword evidence="3 6" id="KW-0694">RNA-binding</keyword>
<keyword evidence="9" id="KW-1185">Reference proteome</keyword>
<dbReference type="GO" id="GO:0000381">
    <property type="term" value="P:regulation of alternative mRNA splicing, via spliceosome"/>
    <property type="evidence" value="ECO:0007669"/>
    <property type="project" value="TreeGrafter"/>
</dbReference>
<dbReference type="OrthoDB" id="20943at2759"/>